<keyword evidence="6 8" id="KW-0067">ATP-binding</keyword>
<dbReference type="AlphaFoldDB" id="V5Z5G1"/>
<comment type="catalytic activity">
    <reaction evidence="7 8 9">
        <text>L-cysteine + L-glutamate + ATP = gamma-L-glutamyl-L-cysteine + ADP + phosphate + H(+)</text>
        <dbReference type="Rhea" id="RHEA:13285"/>
        <dbReference type="ChEBI" id="CHEBI:15378"/>
        <dbReference type="ChEBI" id="CHEBI:29985"/>
        <dbReference type="ChEBI" id="CHEBI:30616"/>
        <dbReference type="ChEBI" id="CHEBI:35235"/>
        <dbReference type="ChEBI" id="CHEBI:43474"/>
        <dbReference type="ChEBI" id="CHEBI:58173"/>
        <dbReference type="ChEBI" id="CHEBI:456216"/>
        <dbReference type="EC" id="6.3.2.2"/>
    </reaction>
</comment>
<dbReference type="EMBL" id="CAHS01000012">
    <property type="protein sequence ID" value="CCG86255.1"/>
    <property type="molecule type" value="Genomic_DNA"/>
</dbReference>
<dbReference type="Gene3D" id="3.30.590.20">
    <property type="match status" value="1"/>
</dbReference>
<proteinExistence type="inferred from homology"/>
<dbReference type="FunFam" id="3.30.590.20:FF:000001">
    <property type="entry name" value="Glutamate--cysteine ligase"/>
    <property type="match status" value="1"/>
</dbReference>
<comment type="similarity">
    <text evidence="2 8">Belongs to the glutamate--cysteine ligase type 1 family. Type 1 subfamily.</text>
</comment>
<reference evidence="11 12" key="1">
    <citation type="journal article" date="2013" name="Syst. Appl. Microbiol.">
        <title>Phylogenetic position and virulence apparatus of the pear flower necrosis pathogen Erwinia piriflorinigrans CFBP 5888T as assessed by comparative genomics.</title>
        <authorList>
            <person name="Smits T.H."/>
            <person name="Rezzonico F."/>
            <person name="Lopez M.M."/>
            <person name="Blom J."/>
            <person name="Goesmann A."/>
            <person name="Frey J.E."/>
            <person name="Duffy B."/>
        </authorList>
    </citation>
    <scope>NUCLEOTIDE SEQUENCE [LARGE SCALE GENOMIC DNA]</scope>
    <source>
        <strain evidence="12">CFBP5888</strain>
    </source>
</reference>
<dbReference type="SUPFAM" id="SSF55931">
    <property type="entry name" value="Glutamine synthetase/guanido kinase"/>
    <property type="match status" value="1"/>
</dbReference>
<dbReference type="STRING" id="1161919.EPIR_0890"/>
<dbReference type="Proteomes" id="UP000018217">
    <property type="component" value="Unassembled WGS sequence"/>
</dbReference>
<dbReference type="HAMAP" id="MF_00578">
    <property type="entry name" value="Glu_cys_ligase"/>
    <property type="match status" value="1"/>
</dbReference>
<dbReference type="GO" id="GO:0005829">
    <property type="term" value="C:cytosol"/>
    <property type="evidence" value="ECO:0007669"/>
    <property type="project" value="TreeGrafter"/>
</dbReference>
<dbReference type="NCBIfam" id="TIGR01434">
    <property type="entry name" value="glu_cys_ligase"/>
    <property type="match status" value="1"/>
</dbReference>
<keyword evidence="4 8" id="KW-0317">Glutathione biosynthesis</keyword>
<sequence length="519" mass="58188">MIPDVSQALTWLEAHPDALNGIGRGIERETLRVRPDGYLATTAHPASLGAALTHKWITTDFAEALLEFITPVDRDIDRLLAFLRDIHRHTARELGEERMWPMSMPCRVDRDQDIELAQYGSSNIGQMKTLYRQGLKNRYGALMQIISGVHYNFSLPLSFWQSWAGVEDAESGKEAISAGYLRLIRNYYRFGWVIPYLFGASPAICSSFLQGKESKLPFQRSDKGMLSLPYATSLRLSDLGYTNKSQSSLEIAFNNLPDYISGLKAAIKTPSEEFAAMGVKDKNGDWLQLNTNVLQIENELYAPIRPKRVTRSGEAPSDALQRGGIEYIEVRSLDINPFSPIGVDADQVRFLDLFLIWCALADAPEMDSAELACTRKNWNRVILEGRKPGQTIGIGCGEAEHPLVDVGKALFNDLLRVAKTLDSQGGDCQYQEVCERLAASFDNPDLTYSARFLRTLQENGIEKTGMALAEQYRALLSDESLQVLTEQRFHDEAQRSQQSQREIEESDTLSLEAFLKGKS</sequence>
<evidence type="ECO:0000256" key="6">
    <source>
        <dbReference type="ARBA" id="ARBA00022840"/>
    </source>
</evidence>
<evidence type="ECO:0000259" key="10">
    <source>
        <dbReference type="Pfam" id="PF04262"/>
    </source>
</evidence>
<dbReference type="InterPro" id="IPR006334">
    <property type="entry name" value="Glut_cys_ligase"/>
</dbReference>
<dbReference type="GO" id="GO:0005524">
    <property type="term" value="F:ATP binding"/>
    <property type="evidence" value="ECO:0007669"/>
    <property type="project" value="UniProtKB-KW"/>
</dbReference>
<evidence type="ECO:0000256" key="2">
    <source>
        <dbReference type="ARBA" id="ARBA00008772"/>
    </source>
</evidence>
<dbReference type="InterPro" id="IPR007370">
    <property type="entry name" value="Glu_cys_ligase"/>
</dbReference>
<keyword evidence="5 8" id="KW-0547">Nucleotide-binding</keyword>
<evidence type="ECO:0000256" key="1">
    <source>
        <dbReference type="ARBA" id="ARBA00005006"/>
    </source>
</evidence>
<evidence type="ECO:0000256" key="8">
    <source>
        <dbReference type="HAMAP-Rule" id="MF_00578"/>
    </source>
</evidence>
<evidence type="ECO:0000256" key="3">
    <source>
        <dbReference type="ARBA" id="ARBA00022598"/>
    </source>
</evidence>
<keyword evidence="3 8" id="KW-0436">Ligase</keyword>
<comment type="caution">
    <text evidence="11">The sequence shown here is derived from an EMBL/GenBank/DDBJ whole genome shotgun (WGS) entry which is preliminary data.</text>
</comment>
<evidence type="ECO:0000256" key="7">
    <source>
        <dbReference type="ARBA" id="ARBA00048819"/>
    </source>
</evidence>
<dbReference type="EC" id="6.3.2.2" evidence="8"/>
<protein>
    <recommendedName>
        <fullName evidence="8">Glutamate--cysteine ligase</fullName>
        <ecNumber evidence="8">6.3.2.2</ecNumber>
    </recommendedName>
    <alternativeName>
        <fullName evidence="8">Gamma-ECS</fullName>
        <shortName evidence="8">GCS</shortName>
    </alternativeName>
    <alternativeName>
        <fullName evidence="8">Gamma-glutamylcysteine synthetase</fullName>
    </alternativeName>
</protein>
<evidence type="ECO:0000256" key="4">
    <source>
        <dbReference type="ARBA" id="ARBA00022684"/>
    </source>
</evidence>
<dbReference type="GO" id="GO:0004357">
    <property type="term" value="F:glutamate-cysteine ligase activity"/>
    <property type="evidence" value="ECO:0007669"/>
    <property type="project" value="UniProtKB-UniRule"/>
</dbReference>
<evidence type="ECO:0000256" key="5">
    <source>
        <dbReference type="ARBA" id="ARBA00022741"/>
    </source>
</evidence>
<dbReference type="RefSeq" id="WP_023654076.1">
    <property type="nucleotide sequence ID" value="NZ_CAHS01000012.1"/>
</dbReference>
<dbReference type="GO" id="GO:0046872">
    <property type="term" value="F:metal ion binding"/>
    <property type="evidence" value="ECO:0007669"/>
    <property type="project" value="TreeGrafter"/>
</dbReference>
<dbReference type="PANTHER" id="PTHR38761:SF1">
    <property type="entry name" value="GLUTAMATE--CYSTEINE LIGASE"/>
    <property type="match status" value="1"/>
</dbReference>
<evidence type="ECO:0000313" key="12">
    <source>
        <dbReference type="Proteomes" id="UP000018217"/>
    </source>
</evidence>
<accession>V5Z5G1</accession>
<name>V5Z5G1_9GAMM</name>
<dbReference type="PANTHER" id="PTHR38761">
    <property type="entry name" value="GLUTAMATE--CYSTEINE LIGASE"/>
    <property type="match status" value="1"/>
</dbReference>
<dbReference type="OrthoDB" id="9803907at2"/>
<evidence type="ECO:0000313" key="11">
    <source>
        <dbReference type="EMBL" id="CCG86255.1"/>
    </source>
</evidence>
<feature type="domain" description="Glutamate--cysteine ligase" evidence="10">
    <location>
        <begin position="12"/>
        <end position="381"/>
    </location>
</feature>
<keyword evidence="12" id="KW-1185">Reference proteome</keyword>
<dbReference type="Pfam" id="PF04262">
    <property type="entry name" value="Glu_cys_ligase"/>
    <property type="match status" value="1"/>
</dbReference>
<dbReference type="InterPro" id="IPR014746">
    <property type="entry name" value="Gln_synth/guanido_kin_cat_dom"/>
</dbReference>
<dbReference type="UniPathway" id="UPA00142">
    <property type="reaction ID" value="UER00209"/>
</dbReference>
<evidence type="ECO:0000256" key="9">
    <source>
        <dbReference type="RuleBase" id="RU004391"/>
    </source>
</evidence>
<gene>
    <name evidence="8 11" type="primary">gshA</name>
    <name evidence="11" type="ORF">EPIR_0890</name>
</gene>
<comment type="pathway">
    <text evidence="1 8 9">Sulfur metabolism; glutathione biosynthesis; glutathione from L-cysteine and L-glutamate: step 1/2.</text>
</comment>
<dbReference type="GO" id="GO:0006750">
    <property type="term" value="P:glutathione biosynthetic process"/>
    <property type="evidence" value="ECO:0007669"/>
    <property type="project" value="UniProtKB-UniRule"/>
</dbReference>
<organism evidence="11 12">
    <name type="scientific">Erwinia piriflorinigrans CFBP 5888</name>
    <dbReference type="NCBI Taxonomy" id="1161919"/>
    <lineage>
        <taxon>Bacteria</taxon>
        <taxon>Pseudomonadati</taxon>
        <taxon>Pseudomonadota</taxon>
        <taxon>Gammaproteobacteria</taxon>
        <taxon>Enterobacterales</taxon>
        <taxon>Erwiniaceae</taxon>
        <taxon>Erwinia</taxon>
    </lineage>
</organism>